<feature type="binding site" evidence="5">
    <location>
        <position position="95"/>
    </location>
    <ligand>
        <name>substrate</name>
    </ligand>
</feature>
<feature type="binding site" evidence="5">
    <location>
        <position position="271"/>
    </location>
    <ligand>
        <name>substrate</name>
    </ligand>
</feature>
<feature type="binding site" evidence="5">
    <location>
        <position position="296"/>
    </location>
    <ligand>
        <name>substrate</name>
    </ligand>
</feature>
<name>A0ABS6KXB6_9GAMM</name>
<evidence type="ECO:0000259" key="7">
    <source>
        <dbReference type="Pfam" id="PF02350"/>
    </source>
</evidence>
<evidence type="ECO:0000256" key="4">
    <source>
        <dbReference type="ARBA" id="ARBA00038209"/>
    </source>
</evidence>
<feature type="domain" description="UDP-N-acetylglucosamine 2-epimerase" evidence="7">
    <location>
        <begin position="22"/>
        <end position="370"/>
    </location>
</feature>
<dbReference type="InterPro" id="IPR003331">
    <property type="entry name" value="UDP_GlcNAc_Epimerase_2_dom"/>
</dbReference>
<keyword evidence="9" id="KW-1185">Reference proteome</keyword>
<dbReference type="InterPro" id="IPR029767">
    <property type="entry name" value="WecB-like"/>
</dbReference>
<dbReference type="PANTHER" id="PTHR43174:SF2">
    <property type="entry name" value="UDP-N-ACETYLGLUCOSAMINE 2-EPIMERASE"/>
    <property type="match status" value="1"/>
</dbReference>
<dbReference type="EMBL" id="JAFMOU010000059">
    <property type="protein sequence ID" value="MBU9833998.1"/>
    <property type="molecule type" value="Genomic_DNA"/>
</dbReference>
<comment type="subcellular location">
    <subcellularLocation>
        <location evidence="5">Cytoplasm</location>
    </subcellularLocation>
</comment>
<feature type="binding site" evidence="5">
    <location>
        <position position="117"/>
    </location>
    <ligand>
        <name>substrate</name>
    </ligand>
</feature>
<evidence type="ECO:0000256" key="6">
    <source>
        <dbReference type="RuleBase" id="RU003513"/>
    </source>
</evidence>
<feature type="binding site" evidence="5">
    <location>
        <position position="313"/>
    </location>
    <ligand>
        <name>substrate</name>
    </ligand>
</feature>
<comment type="similarity">
    <text evidence="4 5 6">Belongs to the UDP-N-acetylglucosamine 2-epimerase family.</text>
</comment>
<protein>
    <recommendedName>
        <fullName evidence="5">UDP-N-acetylglucosamine 2-epimerase</fullName>
        <ecNumber evidence="5">5.1.3.14</ecNumber>
    </recommendedName>
    <alternativeName>
        <fullName evidence="5">UDP-GlcNAc-2-epimerase</fullName>
    </alternativeName>
</protein>
<dbReference type="Gene3D" id="3.40.50.2000">
    <property type="entry name" value="Glycogen Phosphorylase B"/>
    <property type="match status" value="2"/>
</dbReference>
<proteinExistence type="inferred from homology"/>
<evidence type="ECO:0000256" key="5">
    <source>
        <dbReference type="HAMAP-Rule" id="MF_02028"/>
    </source>
</evidence>
<comment type="function">
    <text evidence="5">Catalyzes the reversible epimerization at C-2 of UDP-N-acetylglucosamine (UDP-GlcNAc) and thereby provides bacteria with UDP-N-acetylmannosamine (UDP-ManNAc), the activated donor of ManNAc residues.</text>
</comment>
<comment type="subunit">
    <text evidence="5">Homodimer.</text>
</comment>
<accession>A0ABS6KXB6</accession>
<sequence>MKVLTIFGTRPEAIKMAPLVLALSQDAAFESKVCVTAQHREMLDQVLRLFDITPDYDLNIMKPGQGLTEITSRILTGLKPVLDEFKPDIVLVHGDTTTTLSASLAAFYHQIPVGHVEAGLRTGDLSSPWPEEGNRLLTGHLAKWHFAPTENASVNLQRENIGAESIFVTGNTVIDALLWVRDRFNSDVSLAQQLANNYPFLDANKKLILVTGHRRESFGKGFERICSALAEIACQHPEVQIVYPVHLNPNVSEPVNRILQSIDNIVLIDPQDYLPFVYLMDKAYLILTDSGGVQEEAPSLGKPVLVMRETTERPEAVDAGTVRLVGTDPAKIVEEVNRLLNDENEYNSMSRAHNPYGDGHACRHILDALKNHWVPQ</sequence>
<dbReference type="NCBIfam" id="TIGR00236">
    <property type="entry name" value="wecB"/>
    <property type="match status" value="1"/>
</dbReference>
<dbReference type="CDD" id="cd03786">
    <property type="entry name" value="GTB_UDP-GlcNAc_2-Epimerase"/>
    <property type="match status" value="1"/>
</dbReference>
<dbReference type="Pfam" id="PF02350">
    <property type="entry name" value="Epimerase_2"/>
    <property type="match status" value="1"/>
</dbReference>
<keyword evidence="1 5" id="KW-0963">Cytoplasm</keyword>
<dbReference type="PANTHER" id="PTHR43174">
    <property type="entry name" value="UDP-N-ACETYLGLUCOSAMINE 2-EPIMERASE"/>
    <property type="match status" value="1"/>
</dbReference>
<dbReference type="EC" id="5.1.3.14" evidence="5"/>
<gene>
    <name evidence="5 8" type="primary">wecB</name>
    <name evidence="8" type="ORF">J1786_04015</name>
</gene>
<dbReference type="HAMAP" id="MF_02028">
    <property type="entry name" value="WecB_RffE"/>
    <property type="match status" value="1"/>
</dbReference>
<evidence type="ECO:0000256" key="3">
    <source>
        <dbReference type="ARBA" id="ARBA00036080"/>
    </source>
</evidence>
<dbReference type="RefSeq" id="WP_129955220.1">
    <property type="nucleotide sequence ID" value="NZ_JAFMOS010000630.1"/>
</dbReference>
<evidence type="ECO:0000256" key="1">
    <source>
        <dbReference type="ARBA" id="ARBA00022490"/>
    </source>
</evidence>
<dbReference type="InterPro" id="IPR032892">
    <property type="entry name" value="WecB"/>
</dbReference>
<feature type="binding site" evidence="5">
    <location>
        <begin position="290"/>
        <end position="292"/>
    </location>
    <ligand>
        <name>substrate</name>
    </ligand>
</feature>
<evidence type="ECO:0000313" key="8">
    <source>
        <dbReference type="EMBL" id="MBU9833998.1"/>
    </source>
</evidence>
<dbReference type="GO" id="GO:0008761">
    <property type="term" value="F:UDP-N-acetylglucosamine 2-epimerase activity"/>
    <property type="evidence" value="ECO:0007669"/>
    <property type="project" value="UniProtKB-EC"/>
</dbReference>
<evidence type="ECO:0000256" key="2">
    <source>
        <dbReference type="ARBA" id="ARBA00023235"/>
    </source>
</evidence>
<feature type="binding site" evidence="5">
    <location>
        <position position="276"/>
    </location>
    <ligand>
        <name>substrate</name>
    </ligand>
</feature>
<comment type="catalytic activity">
    <reaction evidence="3 5">
        <text>UDP-N-acetyl-alpha-D-glucosamine = UDP-N-acetyl-alpha-D-mannosamine</text>
        <dbReference type="Rhea" id="RHEA:17213"/>
        <dbReference type="ChEBI" id="CHEBI:57705"/>
        <dbReference type="ChEBI" id="CHEBI:68623"/>
        <dbReference type="EC" id="5.1.3.14"/>
    </reaction>
</comment>
<feature type="binding site" evidence="5">
    <location>
        <position position="213"/>
    </location>
    <ligand>
        <name>substrate</name>
    </ligand>
</feature>
<dbReference type="Proteomes" id="UP000699865">
    <property type="component" value="Unassembled WGS sequence"/>
</dbReference>
<evidence type="ECO:0000313" key="9">
    <source>
        <dbReference type="Proteomes" id="UP000699865"/>
    </source>
</evidence>
<keyword evidence="2 5" id="KW-0413">Isomerase</keyword>
<comment type="pathway">
    <text evidence="5">Bacterial outer membrane biogenesis; enterobacterial common antigen biosynthesis.</text>
</comment>
<reference evidence="8 9" key="1">
    <citation type="submission" date="2021-03" db="EMBL/GenBank/DDBJ databases">
        <title>Five novel Rahnella species.</title>
        <authorList>
            <person name="Brady C."/>
            <person name="Asselin J."/>
            <person name="Beer S."/>
            <person name="Bruberg M.B."/>
            <person name="Crampton B."/>
            <person name="Venter S."/>
            <person name="Arnold D."/>
            <person name="Denman S."/>
        </authorList>
    </citation>
    <scope>NUCLEOTIDE SEQUENCE [LARGE SCALE GENOMIC DNA]</scope>
    <source>
        <strain evidence="8 9">L72c</strain>
    </source>
</reference>
<dbReference type="SUPFAM" id="SSF53756">
    <property type="entry name" value="UDP-Glycosyltransferase/glycogen phosphorylase"/>
    <property type="match status" value="1"/>
</dbReference>
<comment type="caution">
    <text evidence="8">The sequence shown here is derived from an EMBL/GenBank/DDBJ whole genome shotgun (WGS) entry which is preliminary data.</text>
</comment>
<organism evidence="8 9">
    <name type="scientific">Rahnella perminowiae</name>
    <dbReference type="NCBI Taxonomy" id="2816244"/>
    <lineage>
        <taxon>Bacteria</taxon>
        <taxon>Pseudomonadati</taxon>
        <taxon>Pseudomonadota</taxon>
        <taxon>Gammaproteobacteria</taxon>
        <taxon>Enterobacterales</taxon>
        <taxon>Yersiniaceae</taxon>
        <taxon>Rahnella</taxon>
    </lineage>
</organism>